<dbReference type="PANTHER" id="PTHR12106:SF9">
    <property type="entry name" value="VPS10 DOMAIN-CONTAINING RECEPTOR SORCS2"/>
    <property type="match status" value="1"/>
</dbReference>
<evidence type="ECO:0000259" key="27">
    <source>
        <dbReference type="PROSITE" id="PS50093"/>
    </source>
</evidence>
<keyword evidence="14" id="KW-0967">Endosome</keyword>
<dbReference type="GO" id="GO:0031901">
    <property type="term" value="C:early endosome membrane"/>
    <property type="evidence" value="ECO:0007669"/>
    <property type="project" value="UniProtKB-SubCell"/>
</dbReference>
<evidence type="ECO:0000256" key="2">
    <source>
        <dbReference type="ARBA" id="ARBA00004251"/>
    </source>
</evidence>
<dbReference type="Gene3D" id="2.10.70.80">
    <property type="match status" value="1"/>
</dbReference>
<evidence type="ECO:0000313" key="29">
    <source>
        <dbReference type="Proteomes" id="UP000694548"/>
    </source>
</evidence>
<keyword evidence="10" id="KW-0771">Synaptosome</keyword>
<dbReference type="GO" id="GO:0098839">
    <property type="term" value="C:postsynaptic density membrane"/>
    <property type="evidence" value="ECO:0007669"/>
    <property type="project" value="UniProtKB-SubCell"/>
</dbReference>
<keyword evidence="17 26" id="KW-0472">Membrane</keyword>
<reference evidence="28" key="1">
    <citation type="submission" date="2014-08" db="EMBL/GenBank/DDBJ databases">
        <authorList>
            <person name="Senf B."/>
            <person name="Petzold A."/>
            <person name="Downie B.R."/>
            <person name="Koch P."/>
            <person name="Platzer M."/>
        </authorList>
    </citation>
    <scope>NUCLEOTIDE SEQUENCE [LARGE SCALE GENOMIC DNA]</scope>
    <source>
        <strain evidence="28">GRZ</strain>
    </source>
</reference>
<evidence type="ECO:0000256" key="20">
    <source>
        <dbReference type="ARBA" id="ARBA00023257"/>
    </source>
</evidence>
<proteinExistence type="inferred from homology"/>
<dbReference type="FunFam" id="2.130.10.10:FF:001214">
    <property type="entry name" value="Sortilin-related VPS10 domain-containing receptor 2"/>
    <property type="match status" value="1"/>
</dbReference>
<evidence type="ECO:0000256" key="21">
    <source>
        <dbReference type="ARBA" id="ARBA00023273"/>
    </source>
</evidence>
<protein>
    <recommendedName>
        <fullName evidence="25">VPS10 domain-containing receptor SorCS2</fullName>
    </recommendedName>
</protein>
<accession>A0A8C6KMA9</accession>
<dbReference type="PANTHER" id="PTHR12106">
    <property type="entry name" value="SORTILIN RELATED"/>
    <property type="match status" value="1"/>
</dbReference>
<sequence>MISVGRQTWRNKKKGCKILWSSDYGTTYTKLNLVPGTTIVVTSFYICPTNKRKVVMVGSSVNERDQMLFISTDEGSSFQRQSVDFTPEVMIFHPKEEDKLLAYCKDGRLYASADLGRKWTLLQERVTKDRIFWSVSGVDMDPDLVHMEMQDPSDLYVTCLIQNCSNKMVTAQFLGKIDHNSLLVQDDYVFVKVTSGNRTKHYVSYQRNEFVQMRFPKYALPKDVQIVSTDENQVFLALQEWYQSDTYNLYQSDPQGVYYSMILENVRSTKQPEENVLVDILEVRGVKGVFLANQKTDGKVTTLITYNKGRDWEPLAPPTTDMNGKPVSCKAPDCHLHLHLRWADNPYVSGTVHTKDSAPGLIMGAGNLGSKLVEYKEEMYITSDCGKTWRQVFEEEHHILYLDHGGVIVAIKDTSIPLKILKFSTDEGRTWSIHNFTSTSVFVDGLLSEPGDETLVMTVFGHISYRSDWELVKVDFRQSFSRQCTESDYESWQLTDLKGEKCIMGKERTFRKRKETSFCIKGKSYTSALRSRPCQCSDKDFNCDYGFERFHAEGDRCFPDFWYDPDLPHEDCHLGQSYESSTGYRKVISNTCEGGLNKQQSAKQHNCPLLPPKGLKVGIKGQLLAVAPGDDVTFIVHQKQGDTSSTKYQVDLGDGFRAIYQNLTVTDEPIQHRYRNPGIYKVTVKAENVAGHDEATMYIQVTEPLQEVHLEVVPITRKNHEITLTAVVLPMEANLTVFYWWIGSKLQPTLTLQNSIVTRFSETGEVPVTVQVSNGRSMVQDVKIVRVYDHFQIIPLTFSRNLDRFNPDIPEWRDDVGQVVTRLLAKATGVPQDSLVTVVKPGLPTSADLYVLPTHSKPIKRSIFMDKRIPAIMQAFSDKNISFMVRGGQRVLVMLADPNAGILLGGPGIWALAVVFLISIIAIGSFILYKFKRKLPGNRNIYAQMHNEKEQEMTSPVNHSEDTQHIIQGEEFIDDDLDSQTLGNSAGSSLAFRSLIRTTTNHHY</sequence>
<keyword evidence="18" id="KW-1015">Disulfide bond</keyword>
<keyword evidence="22" id="KW-0968">Cytoplasmic vesicle</keyword>
<reference evidence="28" key="2">
    <citation type="submission" date="2025-08" db="UniProtKB">
        <authorList>
            <consortium name="Ensembl"/>
        </authorList>
    </citation>
    <scope>IDENTIFICATION</scope>
</reference>
<dbReference type="PROSITE" id="PS50093">
    <property type="entry name" value="PKD"/>
    <property type="match status" value="1"/>
</dbReference>
<evidence type="ECO:0000256" key="25">
    <source>
        <dbReference type="ARBA" id="ARBA00074088"/>
    </source>
</evidence>
<dbReference type="InterPro" id="IPR000601">
    <property type="entry name" value="PKD_dom"/>
</dbReference>
<dbReference type="Gene3D" id="2.60.40.10">
    <property type="entry name" value="Immunoglobulins"/>
    <property type="match status" value="1"/>
</dbReference>
<dbReference type="Ensembl" id="ENSNFUT00015007196.1">
    <property type="protein sequence ID" value="ENSNFUP00015006841.1"/>
    <property type="gene ID" value="ENSNFUG00015003340.1"/>
</dbReference>
<keyword evidence="16" id="KW-0770">Synapse</keyword>
<evidence type="ECO:0000256" key="5">
    <source>
        <dbReference type="ARBA" id="ARBA00004484"/>
    </source>
</evidence>
<evidence type="ECO:0000256" key="8">
    <source>
        <dbReference type="ARBA" id="ARBA00010818"/>
    </source>
</evidence>
<evidence type="ECO:0000256" key="13">
    <source>
        <dbReference type="ARBA" id="ARBA00022737"/>
    </source>
</evidence>
<dbReference type="Proteomes" id="UP000694548">
    <property type="component" value="Chromosome sgr04"/>
</dbReference>
<evidence type="ECO:0000256" key="15">
    <source>
        <dbReference type="ARBA" id="ARBA00022989"/>
    </source>
</evidence>
<dbReference type="FunFam" id="3.30.60.270:FF:000003">
    <property type="entry name" value="Sortilin-related VPS10 domain containing receptor 2"/>
    <property type="match status" value="1"/>
</dbReference>
<dbReference type="InterPro" id="IPR031777">
    <property type="entry name" value="Sortilin_C"/>
</dbReference>
<feature type="domain" description="PKD" evidence="27">
    <location>
        <begin position="641"/>
        <end position="708"/>
    </location>
</feature>
<dbReference type="InterPro" id="IPR013783">
    <property type="entry name" value="Ig-like_fold"/>
</dbReference>
<dbReference type="FunFam" id="2.10.70.80:FF:000001">
    <property type="entry name" value="Sortilin-related VPS10 domain-containing receptor 1"/>
    <property type="match status" value="1"/>
</dbReference>
<dbReference type="Gene3D" id="2.130.10.10">
    <property type="entry name" value="YVTN repeat-like/Quinoprotein amine dehydrogenase"/>
    <property type="match status" value="1"/>
</dbReference>
<comment type="subcellular location">
    <subcellularLocation>
        <location evidence="2">Cell membrane</location>
        <topology evidence="2">Single-pass type I membrane protein</topology>
    </subcellularLocation>
    <subcellularLocation>
        <location evidence="3">Cell projection</location>
        <location evidence="3">Dendrite</location>
    </subcellularLocation>
    <subcellularLocation>
        <location evidence="6">Cell projection</location>
        <location evidence="6">Dendritic spine</location>
    </subcellularLocation>
    <subcellularLocation>
        <location evidence="4">Cytoplasmic vesicle membrane</location>
        <topology evidence="4">Single-pass type I membrane protein</topology>
    </subcellularLocation>
    <subcellularLocation>
        <location evidence="1">Early endosome membrane</location>
    </subcellularLocation>
    <subcellularLocation>
        <location evidence="5">Perikaryon</location>
    </subcellularLocation>
    <subcellularLocation>
        <location evidence="24">Postsynaptic density membrane</location>
    </subcellularLocation>
    <subcellularLocation>
        <location evidence="7">Recycling endosome membrane</location>
    </subcellularLocation>
    <subcellularLocation>
        <location evidence="23">Synapse</location>
        <location evidence="23">Synaptosome</location>
    </subcellularLocation>
</comment>
<evidence type="ECO:0000256" key="23">
    <source>
        <dbReference type="ARBA" id="ARBA00034102"/>
    </source>
</evidence>
<gene>
    <name evidence="28" type="primary">SORCS2</name>
</gene>
<evidence type="ECO:0000256" key="9">
    <source>
        <dbReference type="ARBA" id="ARBA00022475"/>
    </source>
</evidence>
<evidence type="ECO:0000256" key="22">
    <source>
        <dbReference type="ARBA" id="ARBA00023329"/>
    </source>
</evidence>
<dbReference type="Pfam" id="PF15902">
    <property type="entry name" value="Sortilin-Vps10"/>
    <property type="match status" value="1"/>
</dbReference>
<dbReference type="SMART" id="SM00602">
    <property type="entry name" value="VPS10"/>
    <property type="match status" value="1"/>
</dbReference>
<dbReference type="FunFam" id="2.60.40.10:FF:000083">
    <property type="entry name" value="Sortilin-related VPS10 domain containing receptor 2"/>
    <property type="match status" value="1"/>
</dbReference>
<dbReference type="SUPFAM" id="SSF110296">
    <property type="entry name" value="Oligoxyloglucan reducing end-specific cellobiohydrolase"/>
    <property type="match status" value="1"/>
</dbReference>
<dbReference type="AlphaFoldDB" id="A0A8C6KMA9"/>
<evidence type="ECO:0000313" key="28">
    <source>
        <dbReference type="Ensembl" id="ENSNFUP00015006841.1"/>
    </source>
</evidence>
<dbReference type="Pfam" id="PF18911">
    <property type="entry name" value="PKD_4"/>
    <property type="match status" value="1"/>
</dbReference>
<evidence type="ECO:0000256" key="7">
    <source>
        <dbReference type="ARBA" id="ARBA00004565"/>
    </source>
</evidence>
<keyword evidence="11 26" id="KW-0812">Transmembrane</keyword>
<comment type="similarity">
    <text evidence="8">Belongs to the VPS10-related sortilin family. SORCS subfamily.</text>
</comment>
<evidence type="ECO:0000256" key="17">
    <source>
        <dbReference type="ARBA" id="ARBA00023136"/>
    </source>
</evidence>
<keyword evidence="15 26" id="KW-1133">Transmembrane helix</keyword>
<keyword evidence="21" id="KW-0966">Cell projection</keyword>
<dbReference type="GO" id="GO:0043197">
    <property type="term" value="C:dendritic spine"/>
    <property type="evidence" value="ECO:0007669"/>
    <property type="project" value="UniProtKB-SubCell"/>
</dbReference>
<dbReference type="InterPro" id="IPR015943">
    <property type="entry name" value="WD40/YVTN_repeat-like_dom_sf"/>
</dbReference>
<name>A0A8C6KMA9_NOTFU</name>
<evidence type="ECO:0000256" key="16">
    <source>
        <dbReference type="ARBA" id="ARBA00023018"/>
    </source>
</evidence>
<dbReference type="GO" id="GO:0043204">
    <property type="term" value="C:perikaryon"/>
    <property type="evidence" value="ECO:0007669"/>
    <property type="project" value="UniProtKB-SubCell"/>
</dbReference>
<reference evidence="28" key="3">
    <citation type="submission" date="2025-09" db="UniProtKB">
        <authorList>
            <consortium name="Ensembl"/>
        </authorList>
    </citation>
    <scope>IDENTIFICATION</scope>
</reference>
<evidence type="ECO:0000256" key="10">
    <source>
        <dbReference type="ARBA" id="ARBA00022599"/>
    </source>
</evidence>
<evidence type="ECO:0000256" key="26">
    <source>
        <dbReference type="SAM" id="Phobius"/>
    </source>
</evidence>
<evidence type="ECO:0000256" key="12">
    <source>
        <dbReference type="ARBA" id="ARBA00022729"/>
    </source>
</evidence>
<dbReference type="SUPFAM" id="SSF49299">
    <property type="entry name" value="PKD domain"/>
    <property type="match status" value="1"/>
</dbReference>
<dbReference type="InterPro" id="IPR031778">
    <property type="entry name" value="Sortilin_N"/>
</dbReference>
<evidence type="ECO:0000256" key="4">
    <source>
        <dbReference type="ARBA" id="ARBA00004358"/>
    </source>
</evidence>
<keyword evidence="20" id="KW-0628">Postsynaptic cell membrane</keyword>
<evidence type="ECO:0000256" key="24">
    <source>
        <dbReference type="ARBA" id="ARBA00034112"/>
    </source>
</evidence>
<dbReference type="GeneTree" id="ENSGT01030000234563"/>
<organism evidence="28 29">
    <name type="scientific">Nothobranchius furzeri</name>
    <name type="common">Turquoise killifish</name>
    <dbReference type="NCBI Taxonomy" id="105023"/>
    <lineage>
        <taxon>Eukaryota</taxon>
        <taxon>Metazoa</taxon>
        <taxon>Chordata</taxon>
        <taxon>Craniata</taxon>
        <taxon>Vertebrata</taxon>
        <taxon>Euteleostomi</taxon>
        <taxon>Actinopterygii</taxon>
        <taxon>Neopterygii</taxon>
        <taxon>Teleostei</taxon>
        <taxon>Neoteleostei</taxon>
        <taxon>Acanthomorphata</taxon>
        <taxon>Ovalentaria</taxon>
        <taxon>Atherinomorphae</taxon>
        <taxon>Cyprinodontiformes</taxon>
        <taxon>Nothobranchiidae</taxon>
        <taxon>Nothobranchius</taxon>
    </lineage>
</organism>
<dbReference type="Gene3D" id="3.30.60.270">
    <property type="match status" value="1"/>
</dbReference>
<dbReference type="CDD" id="cd00146">
    <property type="entry name" value="PKD"/>
    <property type="match status" value="1"/>
</dbReference>
<evidence type="ECO:0000256" key="6">
    <source>
        <dbReference type="ARBA" id="ARBA00004552"/>
    </source>
</evidence>
<dbReference type="InterPro" id="IPR035986">
    <property type="entry name" value="PKD_dom_sf"/>
</dbReference>
<evidence type="ECO:0000256" key="3">
    <source>
        <dbReference type="ARBA" id="ARBA00004279"/>
    </source>
</evidence>
<keyword evidence="13" id="KW-0677">Repeat</keyword>
<evidence type="ECO:0000256" key="1">
    <source>
        <dbReference type="ARBA" id="ARBA00004146"/>
    </source>
</evidence>
<evidence type="ECO:0000256" key="14">
    <source>
        <dbReference type="ARBA" id="ARBA00022753"/>
    </source>
</evidence>
<keyword evidence="19" id="KW-0325">Glycoprotein</keyword>
<keyword evidence="12" id="KW-0732">Signal</keyword>
<dbReference type="GO" id="GO:0055038">
    <property type="term" value="C:recycling endosome membrane"/>
    <property type="evidence" value="ECO:0007669"/>
    <property type="project" value="UniProtKB-SubCell"/>
</dbReference>
<keyword evidence="9" id="KW-1003">Cell membrane</keyword>
<evidence type="ECO:0000256" key="19">
    <source>
        <dbReference type="ARBA" id="ARBA00023180"/>
    </source>
</evidence>
<feature type="transmembrane region" description="Helical" evidence="26">
    <location>
        <begin position="908"/>
        <end position="929"/>
    </location>
</feature>
<dbReference type="InterPro" id="IPR022409">
    <property type="entry name" value="PKD/Chitinase_dom"/>
</dbReference>
<evidence type="ECO:0000256" key="18">
    <source>
        <dbReference type="ARBA" id="ARBA00023157"/>
    </source>
</evidence>
<dbReference type="InterPro" id="IPR050310">
    <property type="entry name" value="VPS10-sortilin"/>
</dbReference>
<dbReference type="SMART" id="SM00089">
    <property type="entry name" value="PKD"/>
    <property type="match status" value="1"/>
</dbReference>
<dbReference type="InterPro" id="IPR006581">
    <property type="entry name" value="VPS10"/>
</dbReference>
<evidence type="ECO:0000256" key="11">
    <source>
        <dbReference type="ARBA" id="ARBA00022692"/>
    </source>
</evidence>
<keyword evidence="29" id="KW-1185">Reference proteome</keyword>
<dbReference type="Pfam" id="PF15901">
    <property type="entry name" value="Sortilin_C"/>
    <property type="match status" value="1"/>
</dbReference>